<feature type="transmembrane region" description="Helical" evidence="1">
    <location>
        <begin position="57"/>
        <end position="83"/>
    </location>
</feature>
<keyword evidence="1" id="KW-1133">Transmembrane helix</keyword>
<gene>
    <name evidence="2" type="ORF">XAT740_LOCUS17095</name>
</gene>
<dbReference type="AlphaFoldDB" id="A0A814MDW1"/>
<feature type="transmembrane region" description="Helical" evidence="1">
    <location>
        <begin position="133"/>
        <end position="150"/>
    </location>
</feature>
<proteinExistence type="predicted"/>
<evidence type="ECO:0000256" key="1">
    <source>
        <dbReference type="SAM" id="Phobius"/>
    </source>
</evidence>
<keyword evidence="3" id="KW-1185">Reference proteome</keyword>
<comment type="caution">
    <text evidence="2">The sequence shown here is derived from an EMBL/GenBank/DDBJ whole genome shotgun (WGS) entry which is preliminary data.</text>
</comment>
<sequence>MTKTIVLMNVNLGEVIRPLRFGDLLACTNEVIPKYKVIAEGHGYYDDTNWKQAFDKYFMPFLISFLELVLNILAEVFPTAIFFKVNNYPGRLFPKQYSANIRREPAGNLLFSGWKRPENTQYPDRILRPGIRLLRLIFFVILAVFVKAFSNRLVHHMTMQR</sequence>
<dbReference type="EMBL" id="CAJNOR010001108">
    <property type="protein sequence ID" value="CAF1076510.1"/>
    <property type="molecule type" value="Genomic_DNA"/>
</dbReference>
<evidence type="ECO:0000313" key="2">
    <source>
        <dbReference type="EMBL" id="CAF1076510.1"/>
    </source>
</evidence>
<reference evidence="2" key="1">
    <citation type="submission" date="2021-02" db="EMBL/GenBank/DDBJ databases">
        <authorList>
            <person name="Nowell W R."/>
        </authorList>
    </citation>
    <scope>NUCLEOTIDE SEQUENCE</scope>
</reference>
<evidence type="ECO:0000313" key="3">
    <source>
        <dbReference type="Proteomes" id="UP000663828"/>
    </source>
</evidence>
<keyword evidence="1" id="KW-0472">Membrane</keyword>
<dbReference type="Proteomes" id="UP000663828">
    <property type="component" value="Unassembled WGS sequence"/>
</dbReference>
<accession>A0A814MDW1</accession>
<keyword evidence="1" id="KW-0812">Transmembrane</keyword>
<name>A0A814MDW1_ADIRI</name>
<protein>
    <submittedName>
        <fullName evidence="2">Uncharacterized protein</fullName>
    </submittedName>
</protein>
<organism evidence="2 3">
    <name type="scientific">Adineta ricciae</name>
    <name type="common">Rotifer</name>
    <dbReference type="NCBI Taxonomy" id="249248"/>
    <lineage>
        <taxon>Eukaryota</taxon>
        <taxon>Metazoa</taxon>
        <taxon>Spiralia</taxon>
        <taxon>Gnathifera</taxon>
        <taxon>Rotifera</taxon>
        <taxon>Eurotatoria</taxon>
        <taxon>Bdelloidea</taxon>
        <taxon>Adinetida</taxon>
        <taxon>Adinetidae</taxon>
        <taxon>Adineta</taxon>
    </lineage>
</organism>